<keyword evidence="3" id="KW-0808">Transferase</keyword>
<reference evidence="11 12" key="1">
    <citation type="submission" date="2016-10" db="EMBL/GenBank/DDBJ databases">
        <authorList>
            <person name="Varghese N."/>
            <person name="Submissions S."/>
        </authorList>
    </citation>
    <scope>NUCLEOTIDE SEQUENCE [LARGE SCALE GENOMIC DNA]</scope>
    <source>
        <strain evidence="11 12">DSM 16392</strain>
    </source>
</reference>
<dbReference type="InterPro" id="IPR045380">
    <property type="entry name" value="LD_TPept_scaffold_dom"/>
</dbReference>
<dbReference type="CDD" id="cd16913">
    <property type="entry name" value="YkuD_like"/>
    <property type="match status" value="1"/>
</dbReference>
<dbReference type="InterPro" id="IPR052905">
    <property type="entry name" value="LD-transpeptidase_YkuD-like"/>
</dbReference>
<keyword evidence="4 7" id="KW-0133">Cell shape</keyword>
<proteinExistence type="inferred from homology"/>
<keyword evidence="6 7" id="KW-0961">Cell wall biogenesis/degradation</keyword>
<evidence type="ECO:0000256" key="6">
    <source>
        <dbReference type="ARBA" id="ARBA00023316"/>
    </source>
</evidence>
<dbReference type="InterPro" id="IPR002477">
    <property type="entry name" value="Peptidoglycan-bd-like"/>
</dbReference>
<protein>
    <submittedName>
        <fullName evidence="11">Murein L,D-transpeptidase YcbB/YkuD</fullName>
    </submittedName>
</protein>
<organism evidence="11 12">
    <name type="scientific">Pseudovibrio ascidiaceicola</name>
    <dbReference type="NCBI Taxonomy" id="285279"/>
    <lineage>
        <taxon>Bacteria</taxon>
        <taxon>Pseudomonadati</taxon>
        <taxon>Pseudomonadota</taxon>
        <taxon>Alphaproteobacteria</taxon>
        <taxon>Hyphomicrobiales</taxon>
        <taxon>Stappiaceae</taxon>
        <taxon>Pseudovibrio</taxon>
    </lineage>
</organism>
<keyword evidence="12" id="KW-1185">Reference proteome</keyword>
<feature type="active site" description="Proton donor/acceptor" evidence="7">
    <location>
        <position position="516"/>
    </location>
</feature>
<dbReference type="RefSeq" id="WP_093520582.1">
    <property type="nucleotide sequence ID" value="NZ_FOSK01000007.1"/>
</dbReference>
<gene>
    <name evidence="11" type="ORF">SAMN04488518_107201</name>
</gene>
<evidence type="ECO:0000256" key="4">
    <source>
        <dbReference type="ARBA" id="ARBA00022960"/>
    </source>
</evidence>
<feature type="chain" id="PRO_5046882708" evidence="9">
    <location>
        <begin position="25"/>
        <end position="626"/>
    </location>
</feature>
<dbReference type="InterPro" id="IPR036366">
    <property type="entry name" value="PGBDSf"/>
</dbReference>
<dbReference type="SUPFAM" id="SSF47090">
    <property type="entry name" value="PGBD-like"/>
    <property type="match status" value="1"/>
</dbReference>
<evidence type="ECO:0000256" key="3">
    <source>
        <dbReference type="ARBA" id="ARBA00022679"/>
    </source>
</evidence>
<evidence type="ECO:0000256" key="1">
    <source>
        <dbReference type="ARBA" id="ARBA00004752"/>
    </source>
</evidence>
<feature type="region of interest" description="Disordered" evidence="8">
    <location>
        <begin position="20"/>
        <end position="56"/>
    </location>
</feature>
<feature type="signal peptide" evidence="9">
    <location>
        <begin position="1"/>
        <end position="24"/>
    </location>
</feature>
<dbReference type="Gene3D" id="1.10.101.10">
    <property type="entry name" value="PGBD-like superfamily/PGBD"/>
    <property type="match status" value="1"/>
</dbReference>
<keyword evidence="9" id="KW-0732">Signal</keyword>
<feature type="active site" description="Nucleophile" evidence="7">
    <location>
        <position position="535"/>
    </location>
</feature>
<dbReference type="Proteomes" id="UP000199598">
    <property type="component" value="Unassembled WGS sequence"/>
</dbReference>
<keyword evidence="5 7" id="KW-0573">Peptidoglycan synthesis</keyword>
<evidence type="ECO:0000256" key="7">
    <source>
        <dbReference type="PROSITE-ProRule" id="PRU01373"/>
    </source>
</evidence>
<dbReference type="PANTHER" id="PTHR41533">
    <property type="entry name" value="L,D-TRANSPEPTIDASE HI_1667-RELATED"/>
    <property type="match status" value="1"/>
</dbReference>
<feature type="compositionally biased region" description="Polar residues" evidence="8">
    <location>
        <begin position="20"/>
        <end position="32"/>
    </location>
</feature>
<evidence type="ECO:0000256" key="9">
    <source>
        <dbReference type="SAM" id="SignalP"/>
    </source>
</evidence>
<evidence type="ECO:0000313" key="12">
    <source>
        <dbReference type="Proteomes" id="UP000199598"/>
    </source>
</evidence>
<comment type="caution">
    <text evidence="11">The sequence shown here is derived from an EMBL/GenBank/DDBJ whole genome shotgun (WGS) entry which is preliminary data.</text>
</comment>
<comment type="similarity">
    <text evidence="2">Belongs to the YkuD family.</text>
</comment>
<evidence type="ECO:0000313" key="11">
    <source>
        <dbReference type="EMBL" id="SFK64928.1"/>
    </source>
</evidence>
<comment type="pathway">
    <text evidence="1 7">Cell wall biogenesis; peptidoglycan biosynthesis.</text>
</comment>
<dbReference type="SUPFAM" id="SSF141523">
    <property type="entry name" value="L,D-transpeptidase catalytic domain-like"/>
    <property type="match status" value="1"/>
</dbReference>
<evidence type="ECO:0000259" key="10">
    <source>
        <dbReference type="PROSITE" id="PS52029"/>
    </source>
</evidence>
<feature type="domain" description="L,D-TPase catalytic" evidence="10">
    <location>
        <begin position="385"/>
        <end position="572"/>
    </location>
</feature>
<dbReference type="PANTHER" id="PTHR41533:SF2">
    <property type="entry name" value="BLR7131 PROTEIN"/>
    <property type="match status" value="1"/>
</dbReference>
<dbReference type="Pfam" id="PF03734">
    <property type="entry name" value="YkuD"/>
    <property type="match status" value="1"/>
</dbReference>
<evidence type="ECO:0000256" key="8">
    <source>
        <dbReference type="SAM" id="MobiDB-lite"/>
    </source>
</evidence>
<sequence length="626" mass="69415">MSHKSICATVLAASLIGMSSPSSATGNATSSVPPIDPLNFNENAASPPADTPSPEDLVLPDIDPLVLPESELQVPGLTGPAGQVLDPTLSELSELEQTIRDLIFSEDEIKSAGFSSRQVDALAEAYSLRNFRPVWFEDQSLTPLANRLIDEIRKAPTHGLDPQAYGVRQLASILDVMEASNATATLREIAVVELQLTRVFASYGAHLAGGVVRPTKVLKNVFITPQVPKLNDMLTQLEETRSVEQLFASLEPEAPSYDLLKDQLARYNDALTSDYPVYIEDGPSIRPGDTGARISQLEKRLQAEGYAPYYSGYSGTSEQDVAPAYYNDDMVALVKSFQKRHGLSVDGVVGKKTRAALNASLTDRRDQILVNLERMRWDDPLPSGRYVKVNVAEQIVRVMEGTDVLYETRTVVGKPRHATPLFSDTFEYAEINPTWGVPWSIATNEYLPKLRKNASALSGSGINVYKNGRRVDPTAINWNAVSKRRFGYQLRQKAGRKNALGAVKYMFPNKHNIYLHDTPSKRLFNKDQRAFSHGCIRVQDPFTFGEVLLSGSGHSRAKMEKLRARGKTVRLKLKETVPVHLRYYTAFAGNDGELQFREDIYKQDKAILEALLTSQDAFKIKMASTY</sequence>
<dbReference type="EMBL" id="FOSK01000007">
    <property type="protein sequence ID" value="SFK64928.1"/>
    <property type="molecule type" value="Genomic_DNA"/>
</dbReference>
<dbReference type="Pfam" id="PF01471">
    <property type="entry name" value="PG_binding_1"/>
    <property type="match status" value="1"/>
</dbReference>
<dbReference type="InterPro" id="IPR005490">
    <property type="entry name" value="LD_TPept_cat_dom"/>
</dbReference>
<dbReference type="PROSITE" id="PS52029">
    <property type="entry name" value="LD_TPASE"/>
    <property type="match status" value="1"/>
</dbReference>
<dbReference type="InterPro" id="IPR038063">
    <property type="entry name" value="Transpep_catalytic_dom"/>
</dbReference>
<name>A0A1I4B7S5_9HYPH</name>
<dbReference type="Gene3D" id="2.40.440.10">
    <property type="entry name" value="L,D-transpeptidase catalytic domain-like"/>
    <property type="match status" value="1"/>
</dbReference>
<dbReference type="InterPro" id="IPR036365">
    <property type="entry name" value="PGBD-like_sf"/>
</dbReference>
<evidence type="ECO:0000256" key="5">
    <source>
        <dbReference type="ARBA" id="ARBA00022984"/>
    </source>
</evidence>
<evidence type="ECO:0000256" key="2">
    <source>
        <dbReference type="ARBA" id="ARBA00005992"/>
    </source>
</evidence>
<dbReference type="Pfam" id="PF20142">
    <property type="entry name" value="Scaffold"/>
    <property type="match status" value="1"/>
</dbReference>
<accession>A0A1I4B7S5</accession>